<organism evidence="2 3">
    <name type="scientific">Corynebacterium matruchotii</name>
    <dbReference type="NCBI Taxonomy" id="43768"/>
    <lineage>
        <taxon>Bacteria</taxon>
        <taxon>Bacillati</taxon>
        <taxon>Actinomycetota</taxon>
        <taxon>Actinomycetes</taxon>
        <taxon>Mycobacteriales</taxon>
        <taxon>Corynebacteriaceae</taxon>
        <taxon>Corynebacterium</taxon>
    </lineage>
</organism>
<dbReference type="Proteomes" id="UP000249886">
    <property type="component" value="Unassembled WGS sequence"/>
</dbReference>
<dbReference type="NCBIfam" id="TIGR03930">
    <property type="entry name" value="WXG100_ESAT6"/>
    <property type="match status" value="1"/>
</dbReference>
<dbReference type="EMBL" id="UARK01000001">
    <property type="protein sequence ID" value="SPW24012.1"/>
    <property type="molecule type" value="Genomic_DNA"/>
</dbReference>
<sequence>MSNTFRTEADVMVTTAGQVDNTNSEVQSELSRLRGVVDGLRGAWSGQAQASFDELMQRWDTNAKDLSDALTSIGENIRANARAFENVETSNAQSLNHVGGGLVL</sequence>
<comment type="similarity">
    <text evidence="1">Belongs to the WXG100 family.</text>
</comment>
<comment type="caution">
    <text evidence="2">The sequence shown here is derived from an EMBL/GenBank/DDBJ whole genome shotgun (WGS) entry which is preliminary data.</text>
</comment>
<name>A0A3S4XEG1_9CORY</name>
<dbReference type="RefSeq" id="WP_005524594.1">
    <property type="nucleotide sequence ID" value="NZ_CAUSYL010000003.1"/>
</dbReference>
<dbReference type="Pfam" id="PF06013">
    <property type="entry name" value="WXG100"/>
    <property type="match status" value="1"/>
</dbReference>
<evidence type="ECO:0000313" key="3">
    <source>
        <dbReference type="Proteomes" id="UP000249886"/>
    </source>
</evidence>
<accession>A0A3S4XEG1</accession>
<gene>
    <name evidence="2" type="ORF">NCTC10254_00376</name>
</gene>
<protein>
    <recommendedName>
        <fullName evidence="1">ESAT-6-like protein</fullName>
    </recommendedName>
</protein>
<dbReference type="AlphaFoldDB" id="A0A3S4XEG1"/>
<dbReference type="InterPro" id="IPR036689">
    <property type="entry name" value="ESAT-6-like_sf"/>
</dbReference>
<dbReference type="SUPFAM" id="SSF140453">
    <property type="entry name" value="EsxAB dimer-like"/>
    <property type="match status" value="1"/>
</dbReference>
<dbReference type="Gene3D" id="1.10.287.1060">
    <property type="entry name" value="ESAT-6-like"/>
    <property type="match status" value="1"/>
</dbReference>
<dbReference type="GeneID" id="84573180"/>
<dbReference type="InterPro" id="IPR010310">
    <property type="entry name" value="T7SS_ESAT-6-like"/>
</dbReference>
<evidence type="ECO:0000256" key="1">
    <source>
        <dbReference type="RuleBase" id="RU362001"/>
    </source>
</evidence>
<proteinExistence type="inferred from homology"/>
<reference evidence="2 3" key="1">
    <citation type="submission" date="2018-06" db="EMBL/GenBank/DDBJ databases">
        <authorList>
            <consortium name="Pathogen Informatics"/>
            <person name="Doyle S."/>
        </authorList>
    </citation>
    <scope>NUCLEOTIDE SEQUENCE [LARGE SCALE GENOMIC DNA]</scope>
    <source>
        <strain evidence="2 3">NCTC10254</strain>
    </source>
</reference>
<evidence type="ECO:0000313" key="2">
    <source>
        <dbReference type="EMBL" id="SPW24012.1"/>
    </source>
</evidence>